<comment type="similarity">
    <text evidence="14">Belongs to the UbiA prenyltransferase family. Protoheme IX farnesyltransferase subfamily.</text>
</comment>
<feature type="transmembrane region" description="Helical" evidence="14">
    <location>
        <begin position="150"/>
        <end position="169"/>
    </location>
</feature>
<dbReference type="AlphaFoldDB" id="A0A8J3EGF6"/>
<keyword evidence="16" id="KW-1185">Reference proteome</keyword>
<gene>
    <name evidence="14 15" type="primary">ctaB</name>
    <name evidence="15" type="ORF">GCM10011415_21340</name>
</gene>
<keyword evidence="7 14" id="KW-1133">Transmembrane helix</keyword>
<evidence type="ECO:0000256" key="10">
    <source>
        <dbReference type="ARBA" id="ARBA00030253"/>
    </source>
</evidence>
<keyword evidence="8 14" id="KW-0350">Heme biosynthesis</keyword>
<dbReference type="CDD" id="cd13957">
    <property type="entry name" value="PT_UbiA_Cox10"/>
    <property type="match status" value="1"/>
</dbReference>
<protein>
    <recommendedName>
        <fullName evidence="11 14">Protoheme IX farnesyltransferase</fullName>
        <ecNumber evidence="3 14">2.5.1.141</ecNumber>
    </recommendedName>
    <alternativeName>
        <fullName evidence="12 14">Heme B farnesyltransferase</fullName>
    </alternativeName>
    <alternativeName>
        <fullName evidence="10 14">Heme O synthase</fullName>
    </alternativeName>
</protein>
<evidence type="ECO:0000256" key="1">
    <source>
        <dbReference type="ARBA" id="ARBA00004651"/>
    </source>
</evidence>
<dbReference type="RefSeq" id="WP_188790220.1">
    <property type="nucleotide sequence ID" value="NZ_BMJV01000004.1"/>
</dbReference>
<evidence type="ECO:0000256" key="14">
    <source>
        <dbReference type="HAMAP-Rule" id="MF_00154"/>
    </source>
</evidence>
<dbReference type="EMBL" id="BMJV01000004">
    <property type="protein sequence ID" value="GGG72909.1"/>
    <property type="molecule type" value="Genomic_DNA"/>
</dbReference>
<evidence type="ECO:0000256" key="6">
    <source>
        <dbReference type="ARBA" id="ARBA00022692"/>
    </source>
</evidence>
<proteinExistence type="inferred from homology"/>
<feature type="transmembrane region" description="Helical" evidence="14">
    <location>
        <begin position="175"/>
        <end position="199"/>
    </location>
</feature>
<evidence type="ECO:0000256" key="9">
    <source>
        <dbReference type="ARBA" id="ARBA00023136"/>
    </source>
</evidence>
<feature type="transmembrane region" description="Helical" evidence="14">
    <location>
        <begin position="30"/>
        <end position="46"/>
    </location>
</feature>
<feature type="transmembrane region" description="Helical" evidence="14">
    <location>
        <begin position="288"/>
        <end position="311"/>
    </location>
</feature>
<dbReference type="PANTHER" id="PTHR43448:SF7">
    <property type="entry name" value="4-HYDROXYBENZOATE SOLANESYLTRANSFERASE"/>
    <property type="match status" value="1"/>
</dbReference>
<comment type="subcellular location">
    <subcellularLocation>
        <location evidence="1 14">Cell membrane</location>
        <topology evidence="1 14">Multi-pass membrane protein</topology>
    </subcellularLocation>
</comment>
<dbReference type="Proteomes" id="UP000617145">
    <property type="component" value="Unassembled WGS sequence"/>
</dbReference>
<evidence type="ECO:0000256" key="3">
    <source>
        <dbReference type="ARBA" id="ARBA00012292"/>
    </source>
</evidence>
<sequence>MTDLSTNSTVDTQSGDAQFADYFALLKPRVMTLVVFTAFVGLLAAPVAVHPFIGFCAVLFIAVGGGASGALNMWWDADIDQVMKRTAKRPIPAGRVDKGEALAIGLALSAFSCVFLGLATNWLAGGLLAFTIFFYVVIYTMWLKRSTPQNIVIGGAAGAFPPMIGWAAATGQIGIESMLMFCLTFMWTPPHFWALALFMRSDYDDAGVPMLTVTHGRRSTRVHILVYTILLAALAVGTAFTSIGGPVYLAVALVLNAMFLHGAWSIYRRDENASEADNFKAERSFFKLSLLYLFAHFGAILLEAGLTKFGYGGW</sequence>
<feature type="transmembrane region" description="Helical" evidence="14">
    <location>
        <begin position="125"/>
        <end position="143"/>
    </location>
</feature>
<dbReference type="InterPro" id="IPR044878">
    <property type="entry name" value="UbiA_sf"/>
</dbReference>
<dbReference type="InterPro" id="IPR030470">
    <property type="entry name" value="UbiA_prenylTrfase_CS"/>
</dbReference>
<comment type="pathway">
    <text evidence="2 14">Porphyrin-containing compound metabolism; heme O biosynthesis; heme O from protoheme: step 1/1.</text>
</comment>
<dbReference type="GO" id="GO:0005886">
    <property type="term" value="C:plasma membrane"/>
    <property type="evidence" value="ECO:0007669"/>
    <property type="project" value="UniProtKB-SubCell"/>
</dbReference>
<dbReference type="NCBIfam" id="NF003349">
    <property type="entry name" value="PRK04375.1-2"/>
    <property type="match status" value="1"/>
</dbReference>
<keyword evidence="9 14" id="KW-0472">Membrane</keyword>
<dbReference type="UniPathway" id="UPA00834">
    <property type="reaction ID" value="UER00712"/>
</dbReference>
<dbReference type="PANTHER" id="PTHR43448">
    <property type="entry name" value="PROTOHEME IX FARNESYLTRANSFERASE, MITOCHONDRIAL"/>
    <property type="match status" value="1"/>
</dbReference>
<evidence type="ECO:0000256" key="13">
    <source>
        <dbReference type="ARBA" id="ARBA00047690"/>
    </source>
</evidence>
<feature type="transmembrane region" description="Helical" evidence="14">
    <location>
        <begin position="52"/>
        <end position="75"/>
    </location>
</feature>
<evidence type="ECO:0000256" key="11">
    <source>
        <dbReference type="ARBA" id="ARBA00040810"/>
    </source>
</evidence>
<name>A0A8J3EGF6_9RHOB</name>
<keyword evidence="6 14" id="KW-0812">Transmembrane</keyword>
<comment type="caution">
    <text evidence="15">The sequence shown here is derived from an EMBL/GenBank/DDBJ whole genome shotgun (WGS) entry which is preliminary data.</text>
</comment>
<feature type="transmembrane region" description="Helical" evidence="14">
    <location>
        <begin position="220"/>
        <end position="241"/>
    </location>
</feature>
<evidence type="ECO:0000313" key="15">
    <source>
        <dbReference type="EMBL" id="GGG72909.1"/>
    </source>
</evidence>
<evidence type="ECO:0000256" key="7">
    <source>
        <dbReference type="ARBA" id="ARBA00022989"/>
    </source>
</evidence>
<evidence type="ECO:0000256" key="5">
    <source>
        <dbReference type="ARBA" id="ARBA00022679"/>
    </source>
</evidence>
<dbReference type="GO" id="GO:0008495">
    <property type="term" value="F:protoheme IX farnesyltransferase activity"/>
    <property type="evidence" value="ECO:0007669"/>
    <property type="project" value="UniProtKB-UniRule"/>
</dbReference>
<reference evidence="15" key="1">
    <citation type="journal article" date="2014" name="Int. J. Syst. Evol. Microbiol.">
        <title>Complete genome sequence of Corynebacterium casei LMG S-19264T (=DSM 44701T), isolated from a smear-ripened cheese.</title>
        <authorList>
            <consortium name="US DOE Joint Genome Institute (JGI-PGF)"/>
            <person name="Walter F."/>
            <person name="Albersmeier A."/>
            <person name="Kalinowski J."/>
            <person name="Ruckert C."/>
        </authorList>
    </citation>
    <scope>NUCLEOTIDE SEQUENCE</scope>
    <source>
        <strain evidence="15">CGMCC 1.15762</strain>
    </source>
</reference>
<dbReference type="PROSITE" id="PS00943">
    <property type="entry name" value="UBIA"/>
    <property type="match status" value="1"/>
</dbReference>
<feature type="transmembrane region" description="Helical" evidence="14">
    <location>
        <begin position="247"/>
        <end position="267"/>
    </location>
</feature>
<evidence type="ECO:0000256" key="4">
    <source>
        <dbReference type="ARBA" id="ARBA00022475"/>
    </source>
</evidence>
<dbReference type="Pfam" id="PF01040">
    <property type="entry name" value="UbiA"/>
    <property type="match status" value="1"/>
</dbReference>
<dbReference type="InterPro" id="IPR006369">
    <property type="entry name" value="Protohaem_IX_farnesylTrfase"/>
</dbReference>
<organism evidence="15 16">
    <name type="scientific">Salipiger pallidus</name>
    <dbReference type="NCBI Taxonomy" id="1775170"/>
    <lineage>
        <taxon>Bacteria</taxon>
        <taxon>Pseudomonadati</taxon>
        <taxon>Pseudomonadota</taxon>
        <taxon>Alphaproteobacteria</taxon>
        <taxon>Rhodobacterales</taxon>
        <taxon>Roseobacteraceae</taxon>
        <taxon>Salipiger</taxon>
    </lineage>
</organism>
<dbReference type="NCBIfam" id="TIGR01473">
    <property type="entry name" value="cyoE_ctaB"/>
    <property type="match status" value="1"/>
</dbReference>
<accession>A0A8J3EGF6</accession>
<comment type="subunit">
    <text evidence="14">Interacts with CtaA.</text>
</comment>
<reference evidence="15" key="2">
    <citation type="submission" date="2020-09" db="EMBL/GenBank/DDBJ databases">
        <authorList>
            <person name="Sun Q."/>
            <person name="Zhou Y."/>
        </authorList>
    </citation>
    <scope>NUCLEOTIDE SEQUENCE</scope>
    <source>
        <strain evidence="15">CGMCC 1.15762</strain>
    </source>
</reference>
<dbReference type="GO" id="GO:0048034">
    <property type="term" value="P:heme O biosynthetic process"/>
    <property type="evidence" value="ECO:0007669"/>
    <property type="project" value="UniProtKB-UniRule"/>
</dbReference>
<dbReference type="Gene3D" id="1.10.357.140">
    <property type="entry name" value="UbiA prenyltransferase"/>
    <property type="match status" value="1"/>
</dbReference>
<keyword evidence="5 14" id="KW-0808">Transferase</keyword>
<evidence type="ECO:0000256" key="2">
    <source>
        <dbReference type="ARBA" id="ARBA00004919"/>
    </source>
</evidence>
<evidence type="ECO:0000256" key="12">
    <source>
        <dbReference type="ARBA" id="ARBA00042475"/>
    </source>
</evidence>
<evidence type="ECO:0000313" key="16">
    <source>
        <dbReference type="Proteomes" id="UP000617145"/>
    </source>
</evidence>
<comment type="catalytic activity">
    <reaction evidence="13 14">
        <text>heme b + (2E,6E)-farnesyl diphosphate + H2O = Fe(II)-heme o + diphosphate</text>
        <dbReference type="Rhea" id="RHEA:28070"/>
        <dbReference type="ChEBI" id="CHEBI:15377"/>
        <dbReference type="ChEBI" id="CHEBI:33019"/>
        <dbReference type="ChEBI" id="CHEBI:60344"/>
        <dbReference type="ChEBI" id="CHEBI:60530"/>
        <dbReference type="ChEBI" id="CHEBI:175763"/>
        <dbReference type="EC" id="2.5.1.141"/>
    </reaction>
</comment>
<dbReference type="EC" id="2.5.1.141" evidence="3 14"/>
<evidence type="ECO:0000256" key="8">
    <source>
        <dbReference type="ARBA" id="ARBA00023133"/>
    </source>
</evidence>
<feature type="transmembrane region" description="Helical" evidence="14">
    <location>
        <begin position="101"/>
        <end position="119"/>
    </location>
</feature>
<dbReference type="InterPro" id="IPR000537">
    <property type="entry name" value="UbiA_prenyltransferase"/>
</dbReference>
<comment type="miscellaneous">
    <text evidence="14">Carbon 2 of the heme B porphyrin ring is defined according to the Fischer nomenclature.</text>
</comment>
<comment type="function">
    <text evidence="14">Converts heme B (protoheme IX) to heme O by substitution of the vinyl group on carbon 2 of heme B porphyrin ring with a hydroxyethyl farnesyl side group.</text>
</comment>
<keyword evidence="4 14" id="KW-1003">Cell membrane</keyword>
<dbReference type="HAMAP" id="MF_00154">
    <property type="entry name" value="CyoE_CtaB"/>
    <property type="match status" value="1"/>
</dbReference>